<dbReference type="Proteomes" id="UP000000768">
    <property type="component" value="Chromosome 1"/>
</dbReference>
<protein>
    <submittedName>
        <fullName evidence="2">Uncharacterized protein</fullName>
    </submittedName>
</protein>
<gene>
    <name evidence="2" type="ORF">SORBI_3001G489225</name>
</gene>
<sequence>MAIHTLFTWIAGLNKYNGDHASQRCAMLTIPMMKRRSLCGEPPMTRREGSIHRQSESERGTRAEKIKAKESEAGKARQRRRNWWSTRPRPLLYRPGTPLQS</sequence>
<feature type="compositionally biased region" description="Basic and acidic residues" evidence="1">
    <location>
        <begin position="44"/>
        <end position="75"/>
    </location>
</feature>
<dbReference type="Gramene" id="OQU93150">
    <property type="protein sequence ID" value="OQU93150"/>
    <property type="gene ID" value="SORBI_3001G489225"/>
</dbReference>
<accession>A0A1Z5SB57</accession>
<reference evidence="3" key="2">
    <citation type="journal article" date="2018" name="Plant J.">
        <title>The Sorghum bicolor reference genome: improved assembly, gene annotations, a transcriptome atlas, and signatures of genome organization.</title>
        <authorList>
            <person name="McCormick R.F."/>
            <person name="Truong S.K."/>
            <person name="Sreedasyam A."/>
            <person name="Jenkins J."/>
            <person name="Shu S."/>
            <person name="Sims D."/>
            <person name="Kennedy M."/>
            <person name="Amirebrahimi M."/>
            <person name="Weers B.D."/>
            <person name="McKinley B."/>
            <person name="Mattison A."/>
            <person name="Morishige D.T."/>
            <person name="Grimwood J."/>
            <person name="Schmutz J."/>
            <person name="Mullet J.E."/>
        </authorList>
    </citation>
    <scope>NUCLEOTIDE SEQUENCE [LARGE SCALE GENOMIC DNA]</scope>
    <source>
        <strain evidence="3">cv. BTx623</strain>
    </source>
</reference>
<dbReference type="AlphaFoldDB" id="A0A1Z5SB57"/>
<keyword evidence="3" id="KW-1185">Reference proteome</keyword>
<reference evidence="2 3" key="1">
    <citation type="journal article" date="2009" name="Nature">
        <title>The Sorghum bicolor genome and the diversification of grasses.</title>
        <authorList>
            <person name="Paterson A.H."/>
            <person name="Bowers J.E."/>
            <person name="Bruggmann R."/>
            <person name="Dubchak I."/>
            <person name="Grimwood J."/>
            <person name="Gundlach H."/>
            <person name="Haberer G."/>
            <person name="Hellsten U."/>
            <person name="Mitros T."/>
            <person name="Poliakov A."/>
            <person name="Schmutz J."/>
            <person name="Spannagl M."/>
            <person name="Tang H."/>
            <person name="Wang X."/>
            <person name="Wicker T."/>
            <person name="Bharti A.K."/>
            <person name="Chapman J."/>
            <person name="Feltus F.A."/>
            <person name="Gowik U."/>
            <person name="Grigoriev I.V."/>
            <person name="Lyons E."/>
            <person name="Maher C.A."/>
            <person name="Martis M."/>
            <person name="Narechania A."/>
            <person name="Otillar R.P."/>
            <person name="Penning B.W."/>
            <person name="Salamov A.A."/>
            <person name="Wang Y."/>
            <person name="Zhang L."/>
            <person name="Carpita N.C."/>
            <person name="Freeling M."/>
            <person name="Gingle A.R."/>
            <person name="Hash C.T."/>
            <person name="Keller B."/>
            <person name="Klein P."/>
            <person name="Kresovich S."/>
            <person name="McCann M.C."/>
            <person name="Ming R."/>
            <person name="Peterson D.G."/>
            <person name="Mehboob-ur-Rahman"/>
            <person name="Ware D."/>
            <person name="Westhoff P."/>
            <person name="Mayer K.F."/>
            <person name="Messing J."/>
            <person name="Rokhsar D.S."/>
        </authorList>
    </citation>
    <scope>NUCLEOTIDE SEQUENCE [LARGE SCALE GENOMIC DNA]</scope>
    <source>
        <strain evidence="3">cv. BTx623</strain>
    </source>
</reference>
<evidence type="ECO:0000256" key="1">
    <source>
        <dbReference type="SAM" id="MobiDB-lite"/>
    </source>
</evidence>
<feature type="region of interest" description="Disordered" evidence="1">
    <location>
        <begin position="38"/>
        <end position="101"/>
    </location>
</feature>
<proteinExistence type="predicted"/>
<name>A0A1Z5SB57_SORBI</name>
<dbReference type="EMBL" id="CM000760">
    <property type="protein sequence ID" value="OQU93150.1"/>
    <property type="molecule type" value="Genomic_DNA"/>
</dbReference>
<evidence type="ECO:0000313" key="3">
    <source>
        <dbReference type="Proteomes" id="UP000000768"/>
    </source>
</evidence>
<evidence type="ECO:0000313" key="2">
    <source>
        <dbReference type="EMBL" id="OQU93150.1"/>
    </source>
</evidence>
<dbReference type="InParanoid" id="A0A1Z5SB57"/>
<organism evidence="2 3">
    <name type="scientific">Sorghum bicolor</name>
    <name type="common">Sorghum</name>
    <name type="synonym">Sorghum vulgare</name>
    <dbReference type="NCBI Taxonomy" id="4558"/>
    <lineage>
        <taxon>Eukaryota</taxon>
        <taxon>Viridiplantae</taxon>
        <taxon>Streptophyta</taxon>
        <taxon>Embryophyta</taxon>
        <taxon>Tracheophyta</taxon>
        <taxon>Spermatophyta</taxon>
        <taxon>Magnoliopsida</taxon>
        <taxon>Liliopsida</taxon>
        <taxon>Poales</taxon>
        <taxon>Poaceae</taxon>
        <taxon>PACMAD clade</taxon>
        <taxon>Panicoideae</taxon>
        <taxon>Andropogonodae</taxon>
        <taxon>Andropogoneae</taxon>
        <taxon>Sorghinae</taxon>
        <taxon>Sorghum</taxon>
    </lineage>
</organism>